<proteinExistence type="predicted"/>
<keyword evidence="2" id="KW-0963">Cytoplasm</keyword>
<feature type="compositionally biased region" description="Low complexity" evidence="3">
    <location>
        <begin position="1268"/>
        <end position="1277"/>
    </location>
</feature>
<evidence type="ECO:0000259" key="4">
    <source>
        <dbReference type="PROSITE" id="PS50010"/>
    </source>
</evidence>
<feature type="region of interest" description="Disordered" evidence="3">
    <location>
        <begin position="457"/>
        <end position="499"/>
    </location>
</feature>
<dbReference type="OrthoDB" id="1716625at2759"/>
<feature type="compositionally biased region" description="Low complexity" evidence="3">
    <location>
        <begin position="172"/>
        <end position="183"/>
    </location>
</feature>
<feature type="region of interest" description="Disordered" evidence="3">
    <location>
        <begin position="249"/>
        <end position="316"/>
    </location>
</feature>
<comment type="subcellular location">
    <subcellularLocation>
        <location evidence="1">Cytoplasm</location>
    </subcellularLocation>
</comment>
<reference evidence="5 6" key="1">
    <citation type="submission" date="2014-05" db="EMBL/GenBank/DDBJ databases">
        <title>Draft genome sequence of a rare smut relative, Tilletiaria anomala UBC 951.</title>
        <authorList>
            <consortium name="DOE Joint Genome Institute"/>
            <person name="Toome M."/>
            <person name="Kuo A."/>
            <person name="Henrissat B."/>
            <person name="Lipzen A."/>
            <person name="Tritt A."/>
            <person name="Yoshinaga Y."/>
            <person name="Zane M."/>
            <person name="Barry K."/>
            <person name="Grigoriev I.V."/>
            <person name="Spatafora J.W."/>
            <person name="Aimea M.C."/>
        </authorList>
    </citation>
    <scope>NUCLEOTIDE SEQUENCE [LARGE SCALE GENOMIC DNA]</scope>
    <source>
        <strain evidence="5 6">UBC 951</strain>
    </source>
</reference>
<evidence type="ECO:0000313" key="6">
    <source>
        <dbReference type="Proteomes" id="UP000027361"/>
    </source>
</evidence>
<feature type="domain" description="DH" evidence="4">
    <location>
        <begin position="555"/>
        <end position="918"/>
    </location>
</feature>
<feature type="region of interest" description="Disordered" evidence="3">
    <location>
        <begin position="67"/>
        <end position="233"/>
    </location>
</feature>
<feature type="compositionally biased region" description="Low complexity" evidence="3">
    <location>
        <begin position="277"/>
        <end position="290"/>
    </location>
</feature>
<dbReference type="InterPro" id="IPR000219">
    <property type="entry name" value="DH_dom"/>
</dbReference>
<dbReference type="GeneID" id="25267622"/>
<dbReference type="GO" id="GO:0005085">
    <property type="term" value="F:guanyl-nucleotide exchange factor activity"/>
    <property type="evidence" value="ECO:0007669"/>
    <property type="project" value="InterPro"/>
</dbReference>
<feature type="region of interest" description="Disordered" evidence="3">
    <location>
        <begin position="963"/>
        <end position="1014"/>
    </location>
</feature>
<feature type="region of interest" description="Disordered" evidence="3">
    <location>
        <begin position="1180"/>
        <end position="1231"/>
    </location>
</feature>
<comment type="caution">
    <text evidence="5">The sequence shown here is derived from an EMBL/GenBank/DDBJ whole genome shotgun (WGS) entry which is preliminary data.</text>
</comment>
<dbReference type="PROSITE" id="PS50010">
    <property type="entry name" value="DH_2"/>
    <property type="match status" value="1"/>
</dbReference>
<feature type="compositionally biased region" description="Low complexity" evidence="3">
    <location>
        <begin position="249"/>
        <end position="270"/>
    </location>
</feature>
<feature type="compositionally biased region" description="Low complexity" evidence="3">
    <location>
        <begin position="348"/>
        <end position="387"/>
    </location>
</feature>
<evidence type="ECO:0000256" key="3">
    <source>
        <dbReference type="SAM" id="MobiDB-lite"/>
    </source>
</evidence>
<dbReference type="Gene3D" id="1.20.900.10">
    <property type="entry name" value="Dbl homology (DH) domain"/>
    <property type="match status" value="2"/>
</dbReference>
<keyword evidence="6" id="KW-1185">Reference proteome</keyword>
<feature type="region of interest" description="Disordered" evidence="3">
    <location>
        <begin position="1306"/>
        <end position="1341"/>
    </location>
</feature>
<gene>
    <name evidence="5" type="ORF">K437DRAFT_56995</name>
</gene>
<accession>A0A066VC88</accession>
<dbReference type="RefSeq" id="XP_013240031.1">
    <property type="nucleotide sequence ID" value="XM_013384577.1"/>
</dbReference>
<feature type="region of interest" description="Disordered" evidence="3">
    <location>
        <begin position="1260"/>
        <end position="1285"/>
    </location>
</feature>
<dbReference type="PANTHER" id="PTHR46006:SF7">
    <property type="entry name" value="DH DOMAIN-CONTAINING PROTEIN"/>
    <property type="match status" value="1"/>
</dbReference>
<dbReference type="Proteomes" id="UP000027361">
    <property type="component" value="Unassembled WGS sequence"/>
</dbReference>
<dbReference type="EMBL" id="JMSN01000171">
    <property type="protein sequence ID" value="KDN36359.1"/>
    <property type="molecule type" value="Genomic_DNA"/>
</dbReference>
<feature type="compositionally biased region" description="Low complexity" evidence="3">
    <location>
        <begin position="457"/>
        <end position="467"/>
    </location>
</feature>
<dbReference type="Pfam" id="PF00621">
    <property type="entry name" value="RhoGEF"/>
    <property type="match status" value="1"/>
</dbReference>
<feature type="compositionally biased region" description="Polar residues" evidence="3">
    <location>
        <begin position="1188"/>
        <end position="1202"/>
    </location>
</feature>
<feature type="region of interest" description="Disordered" evidence="3">
    <location>
        <begin position="1131"/>
        <end position="1159"/>
    </location>
</feature>
<dbReference type="HOGENOM" id="CLU_258357_0_0_1"/>
<feature type="compositionally biased region" description="Low complexity" evidence="3">
    <location>
        <begin position="67"/>
        <end position="86"/>
    </location>
</feature>
<protein>
    <recommendedName>
        <fullName evidence="4">DH domain-containing protein</fullName>
    </recommendedName>
</protein>
<name>A0A066VC88_TILAU</name>
<feature type="region of interest" description="Disordered" evidence="3">
    <location>
        <begin position="348"/>
        <end position="404"/>
    </location>
</feature>
<evidence type="ECO:0000313" key="5">
    <source>
        <dbReference type="EMBL" id="KDN36359.1"/>
    </source>
</evidence>
<feature type="compositionally biased region" description="Polar residues" evidence="3">
    <location>
        <begin position="302"/>
        <end position="311"/>
    </location>
</feature>
<dbReference type="GO" id="GO:0005737">
    <property type="term" value="C:cytoplasm"/>
    <property type="evidence" value="ECO:0007669"/>
    <property type="project" value="UniProtKB-SubCell"/>
</dbReference>
<feature type="compositionally biased region" description="Basic and acidic residues" evidence="3">
    <location>
        <begin position="106"/>
        <end position="116"/>
    </location>
</feature>
<dbReference type="InterPro" id="IPR051480">
    <property type="entry name" value="Endocytic_GEF_Adapter"/>
</dbReference>
<sequence length="1341" mass="140406">MKKFLSRFNGAPVPGFVDAAPAEACTEKVALFTSDGRGHVAANASAPPQPPAKDRVRAMAARFEELSSAATATSSGATTTVAGVGAPPLPRPQAAAFSSSAGLNGPERRPEREKETAGGTASAPSSPPPLSPTSMDNGRDVAHVAIINDPMASSRSASGAPALLSDMPLSTASAPASAHAHAAAGDKAPLAQRRRPLTPDAPSSTGMASKQVAFAPSPIKPSTQREQRFGSATASGGGGYAFLDFAGAAASSSTPSSTPPASVSAATVVSDSNLGFPRPASSSWARPAPAHDLASLGIGRPSSRQQLSANGANDDGASSGYASAVGVMRSKLVSASATSASEGTATAADAATAGDNHVPSASASRKGRRSSASASASASATGYGSSAVEKRAHSNSASSAPPAPMIHLTHQDAFAHLPAQNSIPFASALGVHRSTSPLSVAPSVSAHALSAAPATAASAGRRSSGPALVPALSLSSGLPHRPSTCSDGEPAPTPNGAAHDAFSLRSYRSRAGSSGGGGGAADRFGSVGAKSIGAPSWSEMTEEELVLNLGSRERTRQEVLWEIVASEERYVLELEKMKDLYVDALLHPLRFSPPASPPPASPRESMHQQAALMQMHLSASASNSVSARSSQQLPIASRFASSAFGEGGTKLGLPSSPAFTGGRRTSSGGVGMMALSHSGSGGVGPSNFARGLGIAMPSSGSPDGSDARALAAQLRRKTTRRTSASVFGMAVPPTSSQASKPGDPFNLGINVPLPESLRLVLESLTQGLLEAHEQLSEALKARYEAQWPLVRTLADIFMRYSFILKHYATYVCHLQRALEQIDEAMLMERAMRGKRIKKEKLSQTVALGRAIAVLEAFALDYGEPGLAIFISKPFQRLLKYPLLFQNLLFHTDPSTHEFESTVEMVVEVERIVRSIEDEKVSAEERDKARDAFARIDGVADRRLLKPRGDRFLIEEKPLYDEAPKRALSENSPSVPHSNSNGSMRPSGSTGNASDSEVAELTSPAQRSLRDSLRSKRSYRRLSDFLATDPKQQKSKAPNMGSKKDIWIVKFSDVELRCQRVGVTALPMASSVAIRPTGPAQSLDGAADFGSLASSAKDSKDRLKALRNTTLRAKTRNLYKFIAIQSWKAAEKPEESHSVNEETLLEEAEVEKTDSDASSEDVIELDRYVRQSKLSFSYWGHDKVEPRPQSATSQPTRRQSPLLSNVAAFRSQQQQQQQHRTASPSSNTSHALARVSSGTAFIDPSSVVSNSHSKARVDKFAGRLRESGSPPSAAASRRTSVALDIDRPASRGAAAVAADTSKTSLVRPKAQLPRNNSSLISVEAGVPFSPSGLSWPNSPSKA</sequence>
<dbReference type="PANTHER" id="PTHR46006">
    <property type="entry name" value="RHO GUANINE NUCLEOTIDE EXCHANGE FACTOR AT 64C, ISOFORM A"/>
    <property type="match status" value="1"/>
</dbReference>
<dbReference type="STRING" id="1037660.A0A066VC88"/>
<dbReference type="InterPro" id="IPR035899">
    <property type="entry name" value="DBL_dom_sf"/>
</dbReference>
<dbReference type="SUPFAM" id="SSF48065">
    <property type="entry name" value="DBL homology domain (DH-domain)"/>
    <property type="match status" value="1"/>
</dbReference>
<feature type="compositionally biased region" description="Polar residues" evidence="3">
    <location>
        <begin position="1330"/>
        <end position="1341"/>
    </location>
</feature>
<feature type="compositionally biased region" description="Polar residues" evidence="3">
    <location>
        <begin position="1218"/>
        <end position="1229"/>
    </location>
</feature>
<evidence type="ECO:0000256" key="1">
    <source>
        <dbReference type="ARBA" id="ARBA00004496"/>
    </source>
</evidence>
<dbReference type="GO" id="GO:0035025">
    <property type="term" value="P:positive regulation of Rho protein signal transduction"/>
    <property type="evidence" value="ECO:0007669"/>
    <property type="project" value="TreeGrafter"/>
</dbReference>
<dbReference type="SMART" id="SM00325">
    <property type="entry name" value="RhoGEF"/>
    <property type="match status" value="1"/>
</dbReference>
<evidence type="ECO:0000256" key="2">
    <source>
        <dbReference type="ARBA" id="ARBA00022490"/>
    </source>
</evidence>
<dbReference type="InParanoid" id="A0A066VC88"/>
<feature type="compositionally biased region" description="Polar residues" evidence="3">
    <location>
        <begin position="968"/>
        <end position="994"/>
    </location>
</feature>
<organism evidence="5 6">
    <name type="scientific">Tilletiaria anomala (strain ATCC 24038 / CBS 436.72 / UBC 951)</name>
    <dbReference type="NCBI Taxonomy" id="1037660"/>
    <lineage>
        <taxon>Eukaryota</taxon>
        <taxon>Fungi</taxon>
        <taxon>Dikarya</taxon>
        <taxon>Basidiomycota</taxon>
        <taxon>Ustilaginomycotina</taxon>
        <taxon>Exobasidiomycetes</taxon>
        <taxon>Georgefischeriales</taxon>
        <taxon>Tilletiariaceae</taxon>
        <taxon>Tilletiaria</taxon>
    </lineage>
</organism>